<dbReference type="GO" id="GO:0016787">
    <property type="term" value="F:hydrolase activity"/>
    <property type="evidence" value="ECO:0007669"/>
    <property type="project" value="UniProtKB-ARBA"/>
</dbReference>
<dbReference type="OrthoDB" id="33550at2157"/>
<sequence length="385" mass="42705">MDLTSPRYDGESLVNLSNSILKMFGAKERNAPLKNVELSGRKAIIILVDALGWTGLERMSKVEDVRWFMDRSTQITSVFPSVTSTALTSLSTGITPGMHGILGTILFMNELGTMVNTLNMSVAPTGSRDDLLNLGYDLGEIYHDNTIFDELGREGIRSAAVVPKGLGSTGISHILYKGADVLEYHTLFDAFTTALAASKEHQLVYLYLTHLDTIQHTYGPSSQHYEYALVETMHLLRRFSDKVSPETTLLVTADHGQIDVRQEDVVDLRRHGQLLGMLMVPPFGEPRALQLKVADKGYAEAVRSYFDEFLPTVDLLDMSRMEALLGGVSDKVRKRLGDLMAVPRDSKVLIYLLKPSDDKLAKFKGHHAGLSRDEMLIPLFMASSQ</sequence>
<name>A0A830GYG7_9CREN</name>
<dbReference type="PANTHER" id="PTHR10151">
    <property type="entry name" value="ECTONUCLEOTIDE PYROPHOSPHATASE/PHOSPHODIESTERASE"/>
    <property type="match status" value="1"/>
</dbReference>
<dbReference type="InterPro" id="IPR017850">
    <property type="entry name" value="Alkaline_phosphatase_core_sf"/>
</dbReference>
<dbReference type="Proteomes" id="UP000610960">
    <property type="component" value="Unassembled WGS sequence"/>
</dbReference>
<reference evidence="1" key="2">
    <citation type="submission" date="2020-09" db="EMBL/GenBank/DDBJ databases">
        <authorList>
            <person name="Sun Q."/>
            <person name="Ohkuma M."/>
        </authorList>
    </citation>
    <scope>NUCLEOTIDE SEQUENCE</scope>
    <source>
        <strain evidence="1">JCM 10088</strain>
    </source>
</reference>
<dbReference type="PANTHER" id="PTHR10151:SF120">
    <property type="entry name" value="BIS(5'-ADENOSYL)-TRIPHOSPHATASE"/>
    <property type="match status" value="1"/>
</dbReference>
<proteinExistence type="predicted"/>
<protein>
    <submittedName>
        <fullName evidence="1">Phosphodiesterase</fullName>
    </submittedName>
</protein>
<dbReference type="InterPro" id="IPR002591">
    <property type="entry name" value="Phosphodiest/P_Trfase"/>
</dbReference>
<dbReference type="EMBL" id="BMNL01000003">
    <property type="protein sequence ID" value="GGP21775.1"/>
    <property type="molecule type" value="Genomic_DNA"/>
</dbReference>
<dbReference type="RefSeq" id="WP_188596772.1">
    <property type="nucleotide sequence ID" value="NZ_BMNL01000003.1"/>
</dbReference>
<comment type="caution">
    <text evidence="1">The sequence shown here is derived from an EMBL/GenBank/DDBJ whole genome shotgun (WGS) entry which is preliminary data.</text>
</comment>
<dbReference type="Gene3D" id="3.40.720.10">
    <property type="entry name" value="Alkaline Phosphatase, subunit A"/>
    <property type="match status" value="1"/>
</dbReference>
<evidence type="ECO:0000313" key="1">
    <source>
        <dbReference type="EMBL" id="GGP21775.1"/>
    </source>
</evidence>
<gene>
    <name evidence="1" type="ORF">GCM10007981_14950</name>
</gene>
<keyword evidence="2" id="KW-1185">Reference proteome</keyword>
<reference evidence="1" key="1">
    <citation type="journal article" date="2014" name="Int. J. Syst. Evol. Microbiol.">
        <title>Complete genome sequence of Corynebacterium casei LMG S-19264T (=DSM 44701T), isolated from a smear-ripened cheese.</title>
        <authorList>
            <consortium name="US DOE Joint Genome Institute (JGI-PGF)"/>
            <person name="Walter F."/>
            <person name="Albersmeier A."/>
            <person name="Kalinowski J."/>
            <person name="Ruckert C."/>
        </authorList>
    </citation>
    <scope>NUCLEOTIDE SEQUENCE</scope>
    <source>
        <strain evidence="1">JCM 10088</strain>
    </source>
</reference>
<dbReference type="SUPFAM" id="SSF53649">
    <property type="entry name" value="Alkaline phosphatase-like"/>
    <property type="match status" value="1"/>
</dbReference>
<dbReference type="Pfam" id="PF01663">
    <property type="entry name" value="Phosphodiest"/>
    <property type="match status" value="1"/>
</dbReference>
<organism evidence="1 2">
    <name type="scientific">Thermocladium modestius</name>
    <dbReference type="NCBI Taxonomy" id="62609"/>
    <lineage>
        <taxon>Archaea</taxon>
        <taxon>Thermoproteota</taxon>
        <taxon>Thermoprotei</taxon>
        <taxon>Thermoproteales</taxon>
        <taxon>Thermoproteaceae</taxon>
        <taxon>Thermocladium</taxon>
    </lineage>
</organism>
<accession>A0A830GYG7</accession>
<evidence type="ECO:0000313" key="2">
    <source>
        <dbReference type="Proteomes" id="UP000610960"/>
    </source>
</evidence>
<dbReference type="AlphaFoldDB" id="A0A830GYG7"/>